<dbReference type="STRING" id="5643.A0A060SIB0"/>
<evidence type="ECO:0000313" key="3">
    <source>
        <dbReference type="Proteomes" id="UP000029665"/>
    </source>
</evidence>
<dbReference type="Proteomes" id="UP000029665">
    <property type="component" value="Unassembled WGS sequence"/>
</dbReference>
<dbReference type="AlphaFoldDB" id="A0A060SIB0"/>
<dbReference type="InterPro" id="IPR039254">
    <property type="entry name" value="Rds1"/>
</dbReference>
<comment type="caution">
    <text evidence="2">The sequence shown here is derived from an EMBL/GenBank/DDBJ whole genome shotgun (WGS) entry which is preliminary data.</text>
</comment>
<feature type="chain" id="PRO_5001592234" description="Ferritin-like domain-containing protein" evidence="1">
    <location>
        <begin position="19"/>
        <end position="267"/>
    </location>
</feature>
<dbReference type="PANTHER" id="PTHR38705:SF1">
    <property type="entry name" value="PROTEIN RDS1"/>
    <property type="match status" value="1"/>
</dbReference>
<proteinExistence type="predicted"/>
<evidence type="ECO:0008006" key="4">
    <source>
        <dbReference type="Google" id="ProtNLM"/>
    </source>
</evidence>
<keyword evidence="1" id="KW-0732">Signal</keyword>
<gene>
    <name evidence="2" type="ORF">BN946_scf184940.g106</name>
</gene>
<keyword evidence="3" id="KW-1185">Reference proteome</keyword>
<protein>
    <recommendedName>
        <fullName evidence="4">Ferritin-like domain-containing protein</fullName>
    </recommendedName>
</protein>
<sequence>MFSKTSLLSLVAATAVFAAPTPVTDTDVLQFALTLENLENAFYSQGLAQYDAKAFTDAGFPDWVRGRFVQIGEHEAAHVQFLNGALGAAATKPCQYNFPHNSPATFAALSLALESVGDAAYLGAAGLLSDKGPWNGAFDAPLTPSGAFSLASLFVKSCPSSNPALPVTTFPALTISTGTPAPGATVSLKFTLPQGQAQPANTYVAWLNGLDVLYSDLAKDGTTSVPAGLAGVVFATLVSSKAAPNDTNMMTGFTIVQFPFDSFARSG</sequence>
<name>A0A060SIB0_PYCCI</name>
<dbReference type="EMBL" id="CCBP010000108">
    <property type="protein sequence ID" value="CDO71959.1"/>
    <property type="molecule type" value="Genomic_DNA"/>
</dbReference>
<dbReference type="PANTHER" id="PTHR38705">
    <property type="entry name" value="PROTEIN RDS1"/>
    <property type="match status" value="1"/>
</dbReference>
<dbReference type="HOGENOM" id="CLU_029630_0_0_1"/>
<dbReference type="OrthoDB" id="1001765at2759"/>
<organism evidence="2 3">
    <name type="scientific">Pycnoporus cinnabarinus</name>
    <name type="common">Cinnabar-red polypore</name>
    <name type="synonym">Trametes cinnabarina</name>
    <dbReference type="NCBI Taxonomy" id="5643"/>
    <lineage>
        <taxon>Eukaryota</taxon>
        <taxon>Fungi</taxon>
        <taxon>Dikarya</taxon>
        <taxon>Basidiomycota</taxon>
        <taxon>Agaricomycotina</taxon>
        <taxon>Agaricomycetes</taxon>
        <taxon>Polyporales</taxon>
        <taxon>Polyporaceae</taxon>
        <taxon>Trametes</taxon>
    </lineage>
</organism>
<dbReference type="OMA" id="ACEYKFP"/>
<feature type="signal peptide" evidence="1">
    <location>
        <begin position="1"/>
        <end position="18"/>
    </location>
</feature>
<dbReference type="Pfam" id="PF13668">
    <property type="entry name" value="Ferritin_2"/>
    <property type="match status" value="1"/>
</dbReference>
<reference evidence="2" key="1">
    <citation type="submission" date="2014-01" db="EMBL/GenBank/DDBJ databases">
        <title>The genome of the white-rot fungus Pycnoporus cinnabarinus: a basidiomycete model with a versatile arsenal for lignocellulosic biomass breakdown.</title>
        <authorList>
            <person name="Levasseur A."/>
            <person name="Lomascolo A."/>
            <person name="Ruiz-Duenas F.J."/>
            <person name="Uzan E."/>
            <person name="Piumi F."/>
            <person name="Kues U."/>
            <person name="Ram A.F.J."/>
            <person name="Murat C."/>
            <person name="Haon M."/>
            <person name="Benoit I."/>
            <person name="Arfi Y."/>
            <person name="Chevret D."/>
            <person name="Drula E."/>
            <person name="Kwon M.J."/>
            <person name="Gouret P."/>
            <person name="Lesage-Meessen L."/>
            <person name="Lombard V."/>
            <person name="Mariette J."/>
            <person name="Noirot C."/>
            <person name="Park J."/>
            <person name="Patyshakuliyeva A."/>
            <person name="Wieneger R.A.B."/>
            <person name="Wosten H.A.B."/>
            <person name="Martin F."/>
            <person name="Coutinho P.M."/>
            <person name="de Vries R."/>
            <person name="Martinez A.T."/>
            <person name="Klopp C."/>
            <person name="Pontarotti P."/>
            <person name="Henrissat B."/>
            <person name="Record E."/>
        </authorList>
    </citation>
    <scope>NUCLEOTIDE SEQUENCE [LARGE SCALE GENOMIC DNA]</scope>
    <source>
        <strain evidence="2">BRFM137</strain>
    </source>
</reference>
<accession>A0A060SIB0</accession>
<evidence type="ECO:0000313" key="2">
    <source>
        <dbReference type="EMBL" id="CDO71959.1"/>
    </source>
</evidence>
<evidence type="ECO:0000256" key="1">
    <source>
        <dbReference type="SAM" id="SignalP"/>
    </source>
</evidence>